<dbReference type="EMBL" id="ASWO01000005">
    <property type="protein sequence ID" value="EOT83935.1"/>
    <property type="molecule type" value="Genomic_DNA"/>
</dbReference>
<keyword evidence="9" id="KW-1185">Reference proteome</keyword>
<evidence type="ECO:0000256" key="6">
    <source>
        <dbReference type="ARBA" id="ARBA00048348"/>
    </source>
</evidence>
<evidence type="ECO:0000313" key="9">
    <source>
        <dbReference type="Proteomes" id="UP000015961"/>
    </source>
</evidence>
<dbReference type="InterPro" id="IPR023561">
    <property type="entry name" value="Carbonic_anhydrase_a-class"/>
</dbReference>
<proteinExistence type="inferred from homology"/>
<dbReference type="GO" id="GO:0004089">
    <property type="term" value="F:carbonate dehydratase activity"/>
    <property type="evidence" value="ECO:0007669"/>
    <property type="project" value="UniProtKB-EC"/>
</dbReference>
<dbReference type="eggNOG" id="COG3338">
    <property type="taxonomic scope" value="Bacteria"/>
</dbReference>
<dbReference type="EC" id="4.2.1.1" evidence="2"/>
<comment type="catalytic activity">
    <reaction evidence="6">
        <text>hydrogencarbonate + H(+) = CO2 + H2O</text>
        <dbReference type="Rhea" id="RHEA:10748"/>
        <dbReference type="ChEBI" id="CHEBI:15377"/>
        <dbReference type="ChEBI" id="CHEBI:15378"/>
        <dbReference type="ChEBI" id="CHEBI:16526"/>
        <dbReference type="ChEBI" id="CHEBI:17544"/>
        <dbReference type="EC" id="4.2.1.1"/>
    </reaction>
</comment>
<dbReference type="Pfam" id="PF00194">
    <property type="entry name" value="Carb_anhydrase"/>
    <property type="match status" value="1"/>
</dbReference>
<evidence type="ECO:0000256" key="2">
    <source>
        <dbReference type="ARBA" id="ARBA00012925"/>
    </source>
</evidence>
<dbReference type="GO" id="GO:0008270">
    <property type="term" value="F:zinc ion binding"/>
    <property type="evidence" value="ECO:0007669"/>
    <property type="project" value="InterPro"/>
</dbReference>
<dbReference type="Proteomes" id="UP000015961">
    <property type="component" value="Unassembled WGS sequence"/>
</dbReference>
<dbReference type="CDD" id="cd03124">
    <property type="entry name" value="alpha_CA_prokaryotic_like"/>
    <property type="match status" value="1"/>
</dbReference>
<evidence type="ECO:0000256" key="4">
    <source>
        <dbReference type="ARBA" id="ARBA00022833"/>
    </source>
</evidence>
<name>S0P1A8_9ENTE</name>
<dbReference type="STRING" id="1140003.OMY_01018"/>
<evidence type="ECO:0000256" key="5">
    <source>
        <dbReference type="ARBA" id="ARBA00023239"/>
    </source>
</evidence>
<dbReference type="PANTHER" id="PTHR18952">
    <property type="entry name" value="CARBONIC ANHYDRASE"/>
    <property type="match status" value="1"/>
</dbReference>
<accession>S0P1A8</accession>
<dbReference type="InterPro" id="IPR001148">
    <property type="entry name" value="CA_dom"/>
</dbReference>
<dbReference type="PANTHER" id="PTHR18952:SF265">
    <property type="entry name" value="CARBONIC ANHYDRASE"/>
    <property type="match status" value="1"/>
</dbReference>
<evidence type="ECO:0000259" key="7">
    <source>
        <dbReference type="PROSITE" id="PS51144"/>
    </source>
</evidence>
<reference evidence="8 9" key="1">
    <citation type="submission" date="2013-03" db="EMBL/GenBank/DDBJ databases">
        <title>The Genome Sequence of Enterococcus sulfureus ATCC_49903 (PacBio/Illumina hybrid assembly).</title>
        <authorList>
            <consortium name="The Broad Institute Genomics Platform"/>
            <consortium name="The Broad Institute Genome Sequencing Center for Infectious Disease"/>
            <person name="Earl A."/>
            <person name="Russ C."/>
            <person name="Gilmore M."/>
            <person name="Surin D."/>
            <person name="Walker B."/>
            <person name="Young S."/>
            <person name="Zeng Q."/>
            <person name="Gargeya S."/>
            <person name="Fitzgerald M."/>
            <person name="Haas B."/>
            <person name="Abouelleil A."/>
            <person name="Allen A.W."/>
            <person name="Alvarado L."/>
            <person name="Arachchi H.M."/>
            <person name="Berlin A.M."/>
            <person name="Chapman S.B."/>
            <person name="Gainer-Dewar J."/>
            <person name="Goldberg J."/>
            <person name="Griggs A."/>
            <person name="Gujja S."/>
            <person name="Hansen M."/>
            <person name="Howarth C."/>
            <person name="Imamovic A."/>
            <person name="Ireland A."/>
            <person name="Larimer J."/>
            <person name="McCowan C."/>
            <person name="Murphy C."/>
            <person name="Pearson M."/>
            <person name="Poon T.W."/>
            <person name="Priest M."/>
            <person name="Roberts A."/>
            <person name="Saif S."/>
            <person name="Shea T."/>
            <person name="Sisk P."/>
            <person name="Sykes S."/>
            <person name="Wortman J."/>
            <person name="Nusbaum C."/>
            <person name="Birren B."/>
        </authorList>
    </citation>
    <scope>NUCLEOTIDE SEQUENCE [LARGE SCALE GENOMIC DNA]</scope>
    <source>
        <strain evidence="8 9">ATCC 49903</strain>
    </source>
</reference>
<keyword evidence="5" id="KW-0456">Lyase</keyword>
<protein>
    <recommendedName>
        <fullName evidence="2">carbonic anhydrase</fullName>
        <ecNumber evidence="2">4.2.1.1</ecNumber>
    </recommendedName>
</protein>
<sequence>MTNITTWDYEIKGPDSWATLCDEFTQAAQFAYQSPIALSHQETMTKNHQAENILFSYEAASFHKEEINRTIHYVPNDTKNYVVYREMKYTLTDVHFHRPSEHTINGKQEAIEFHFVHTNEAQENLVVGVLCTFEEQEATIEFVPSTDTLTFNPIEFLPKIPSKFHFEGSLTTPPTKGPIQWFVFDTVQTLSKDFLKTLPDHHFVVNNRPTQPLNGRKIYYFD</sequence>
<dbReference type="AlphaFoldDB" id="S0P1A8"/>
<dbReference type="InterPro" id="IPR036398">
    <property type="entry name" value="CA_dom_sf"/>
</dbReference>
<dbReference type="SUPFAM" id="SSF51069">
    <property type="entry name" value="Carbonic anhydrase"/>
    <property type="match status" value="1"/>
</dbReference>
<evidence type="ECO:0000313" key="8">
    <source>
        <dbReference type="EMBL" id="EOT83935.1"/>
    </source>
</evidence>
<dbReference type="PATRIC" id="fig|1140003.3.peg.975"/>
<dbReference type="OrthoDB" id="5327615at2"/>
<dbReference type="Gene3D" id="3.10.200.10">
    <property type="entry name" value="Alpha carbonic anhydrase"/>
    <property type="match status" value="1"/>
</dbReference>
<feature type="domain" description="Alpha-carbonic anhydrase" evidence="7">
    <location>
        <begin position="5"/>
        <end position="222"/>
    </location>
</feature>
<keyword evidence="3" id="KW-0479">Metal-binding</keyword>
<dbReference type="RefSeq" id="WP_016185470.1">
    <property type="nucleotide sequence ID" value="NZ_ASWO01000005.1"/>
</dbReference>
<comment type="similarity">
    <text evidence="1">Belongs to the alpha-carbonic anhydrase family.</text>
</comment>
<keyword evidence="4" id="KW-0862">Zinc</keyword>
<dbReference type="SMART" id="SM01057">
    <property type="entry name" value="Carb_anhydrase"/>
    <property type="match status" value="1"/>
</dbReference>
<gene>
    <name evidence="8" type="ORF">I573_01660</name>
</gene>
<organism evidence="8 9">
    <name type="scientific">Enterococcus sulfureus ATCC 49903</name>
    <dbReference type="NCBI Taxonomy" id="1140003"/>
    <lineage>
        <taxon>Bacteria</taxon>
        <taxon>Bacillati</taxon>
        <taxon>Bacillota</taxon>
        <taxon>Bacilli</taxon>
        <taxon>Lactobacillales</taxon>
        <taxon>Enterococcaceae</taxon>
        <taxon>Enterococcus</taxon>
    </lineage>
</organism>
<evidence type="ECO:0000256" key="1">
    <source>
        <dbReference type="ARBA" id="ARBA00010718"/>
    </source>
</evidence>
<evidence type="ECO:0000256" key="3">
    <source>
        <dbReference type="ARBA" id="ARBA00022723"/>
    </source>
</evidence>
<comment type="caution">
    <text evidence="8">The sequence shown here is derived from an EMBL/GenBank/DDBJ whole genome shotgun (WGS) entry which is preliminary data.</text>
</comment>
<dbReference type="InterPro" id="IPR041891">
    <property type="entry name" value="Alpha_CA_prokaryot-like"/>
</dbReference>
<dbReference type="PROSITE" id="PS51144">
    <property type="entry name" value="ALPHA_CA_2"/>
    <property type="match status" value="1"/>
</dbReference>